<evidence type="ECO:0000313" key="3">
    <source>
        <dbReference type="Proteomes" id="UP000613266"/>
    </source>
</evidence>
<evidence type="ECO:0000256" key="1">
    <source>
        <dbReference type="SAM" id="Phobius"/>
    </source>
</evidence>
<dbReference type="RefSeq" id="WP_198113323.1">
    <property type="nucleotide sequence ID" value="NZ_JAEDAK010000022.1"/>
</dbReference>
<evidence type="ECO:0000313" key="2">
    <source>
        <dbReference type="EMBL" id="MBH9579427.1"/>
    </source>
</evidence>
<name>A0A931JAJ2_9BURK</name>
<keyword evidence="1" id="KW-1133">Transmembrane helix</keyword>
<sequence>MQREPDDDPLWLHSPLKRLAFRAFCYALFVALGYLISGWAGAVGFLAILIAAQHWADRSLGEAWRRWVQWQAAPRQGKHYAFGGQALDVHDDGRDCWIDETSVRRLLGLQKDPAFKARFPNQWREAHELGLKGKLLWIKVSALHQHLGEAAERMDPRRLKLRAYLDREILQPAARKRERAS</sequence>
<organism evidence="2 3">
    <name type="scientific">Inhella proteolytica</name>
    <dbReference type="NCBI Taxonomy" id="2795029"/>
    <lineage>
        <taxon>Bacteria</taxon>
        <taxon>Pseudomonadati</taxon>
        <taxon>Pseudomonadota</taxon>
        <taxon>Betaproteobacteria</taxon>
        <taxon>Burkholderiales</taxon>
        <taxon>Sphaerotilaceae</taxon>
        <taxon>Inhella</taxon>
    </lineage>
</organism>
<dbReference type="AlphaFoldDB" id="A0A931JAJ2"/>
<comment type="caution">
    <text evidence="2">The sequence shown here is derived from an EMBL/GenBank/DDBJ whole genome shotgun (WGS) entry which is preliminary data.</text>
</comment>
<gene>
    <name evidence="2" type="ORF">I7X39_21220</name>
</gene>
<dbReference type="EMBL" id="JAEDAK010000022">
    <property type="protein sequence ID" value="MBH9579427.1"/>
    <property type="molecule type" value="Genomic_DNA"/>
</dbReference>
<keyword evidence="3" id="KW-1185">Reference proteome</keyword>
<feature type="transmembrane region" description="Helical" evidence="1">
    <location>
        <begin position="20"/>
        <end position="50"/>
    </location>
</feature>
<keyword evidence="1" id="KW-0812">Transmembrane</keyword>
<keyword evidence="1" id="KW-0472">Membrane</keyword>
<dbReference type="Proteomes" id="UP000613266">
    <property type="component" value="Unassembled WGS sequence"/>
</dbReference>
<reference evidence="2" key="1">
    <citation type="submission" date="2020-12" db="EMBL/GenBank/DDBJ databases">
        <title>The genome sequence of Inhella sp. 1Y17.</title>
        <authorList>
            <person name="Liu Y."/>
        </authorList>
    </citation>
    <scope>NUCLEOTIDE SEQUENCE</scope>
    <source>
        <strain evidence="2">1Y17</strain>
    </source>
</reference>
<accession>A0A931JAJ2</accession>
<protein>
    <submittedName>
        <fullName evidence="2">Uncharacterized protein</fullName>
    </submittedName>
</protein>
<proteinExistence type="predicted"/>